<organism evidence="1 2">
    <name type="scientific">Hypoxylon rubiginosum</name>
    <dbReference type="NCBI Taxonomy" id="110542"/>
    <lineage>
        <taxon>Eukaryota</taxon>
        <taxon>Fungi</taxon>
        <taxon>Dikarya</taxon>
        <taxon>Ascomycota</taxon>
        <taxon>Pezizomycotina</taxon>
        <taxon>Sordariomycetes</taxon>
        <taxon>Xylariomycetidae</taxon>
        <taxon>Xylariales</taxon>
        <taxon>Hypoxylaceae</taxon>
        <taxon>Hypoxylon</taxon>
    </lineage>
</organism>
<gene>
    <name evidence="1" type="ORF">F4821DRAFT_48880</name>
</gene>
<accession>A0ACC0CK34</accession>
<keyword evidence="2" id="KW-1185">Reference proteome</keyword>
<evidence type="ECO:0000313" key="1">
    <source>
        <dbReference type="EMBL" id="KAI6080722.1"/>
    </source>
</evidence>
<dbReference type="Proteomes" id="UP001497680">
    <property type="component" value="Unassembled WGS sequence"/>
</dbReference>
<sequence length="250" mass="28541">MAGNVYASDTPDEVKNAKGIHLITFNTGNGQAVQILLEELAETYGFEWSTTILNIMVKEQKKDWYLRLNPNGRIPALVDNTRSPPFAMHESSAQMMYLQNLVDRENRFDFQDEVQHADVLQWLFFWHGSGAPYQGQIKYFEKQAPEKVPFAIARFKDETLRVFGVLEIRLSGKYTGETRDYLAGNGKGTYSIADMKTWPWVNAWEKVSGFTKEQMEVFPHLLKWVDRIAQRPAVQKGSGPGYNKPTVPAS</sequence>
<comment type="caution">
    <text evidence="1">The sequence shown here is derived from an EMBL/GenBank/DDBJ whole genome shotgun (WGS) entry which is preliminary data.</text>
</comment>
<evidence type="ECO:0000313" key="2">
    <source>
        <dbReference type="Proteomes" id="UP001497680"/>
    </source>
</evidence>
<protein>
    <submittedName>
        <fullName evidence="1">Glutathione S-transferase</fullName>
    </submittedName>
</protein>
<dbReference type="EMBL" id="MU394425">
    <property type="protein sequence ID" value="KAI6080722.1"/>
    <property type="molecule type" value="Genomic_DNA"/>
</dbReference>
<reference evidence="1 2" key="1">
    <citation type="journal article" date="2022" name="New Phytol.">
        <title>Ecological generalism drives hyperdiversity of secondary metabolite gene clusters in xylarialean endophytes.</title>
        <authorList>
            <person name="Franco M.E.E."/>
            <person name="Wisecaver J.H."/>
            <person name="Arnold A.E."/>
            <person name="Ju Y.M."/>
            <person name="Slot J.C."/>
            <person name="Ahrendt S."/>
            <person name="Moore L.P."/>
            <person name="Eastman K.E."/>
            <person name="Scott K."/>
            <person name="Konkel Z."/>
            <person name="Mondo S.J."/>
            <person name="Kuo A."/>
            <person name="Hayes R.D."/>
            <person name="Haridas S."/>
            <person name="Andreopoulos B."/>
            <person name="Riley R."/>
            <person name="LaButti K."/>
            <person name="Pangilinan J."/>
            <person name="Lipzen A."/>
            <person name="Amirebrahimi M."/>
            <person name="Yan J."/>
            <person name="Adam C."/>
            <person name="Keymanesh K."/>
            <person name="Ng V."/>
            <person name="Louie K."/>
            <person name="Northen T."/>
            <person name="Drula E."/>
            <person name="Henrissat B."/>
            <person name="Hsieh H.M."/>
            <person name="Youens-Clark K."/>
            <person name="Lutzoni F."/>
            <person name="Miadlikowska J."/>
            <person name="Eastwood D.C."/>
            <person name="Hamelin R.C."/>
            <person name="Grigoriev I.V."/>
            <person name="U'Ren J.M."/>
        </authorList>
    </citation>
    <scope>NUCLEOTIDE SEQUENCE [LARGE SCALE GENOMIC DNA]</scope>
    <source>
        <strain evidence="1 2">ER1909</strain>
    </source>
</reference>
<proteinExistence type="predicted"/>
<name>A0ACC0CK34_9PEZI</name>